<dbReference type="Gene3D" id="3.40.720.10">
    <property type="entry name" value="Alkaline Phosphatase, subunit A"/>
    <property type="match status" value="1"/>
</dbReference>
<feature type="transmembrane region" description="Helical" evidence="12">
    <location>
        <begin position="53"/>
        <end position="73"/>
    </location>
</feature>
<evidence type="ECO:0000256" key="1">
    <source>
        <dbReference type="ARBA" id="ARBA00004651"/>
    </source>
</evidence>
<comment type="subcellular location">
    <subcellularLocation>
        <location evidence="1">Cell membrane</location>
        <topology evidence="1">Multi-pass membrane protein</topology>
    </subcellularLocation>
</comment>
<name>A0A2R6XZD7_9BACL</name>
<dbReference type="InterPro" id="IPR017850">
    <property type="entry name" value="Alkaline_phosphatase_core_sf"/>
</dbReference>
<keyword evidence="4 8" id="KW-1003">Cell membrane</keyword>
<reference evidence="15" key="1">
    <citation type="journal article" date="2018" name="Sci. Rep.">
        <title>Lignite coal burning seam in the remote Altai Mountains harbors a hydrogen-driven thermophilic microbial community.</title>
        <authorList>
            <person name="Kadnikov V.V."/>
            <person name="Mardanov A.V."/>
            <person name="Ivasenko D.A."/>
            <person name="Antsiferov D.V."/>
            <person name="Beletsky A.V."/>
            <person name="Karnachuk O.V."/>
            <person name="Ravin N.V."/>
        </authorList>
    </citation>
    <scope>NUCLEOTIDE SEQUENCE [LARGE SCALE GENOMIC DNA]</scope>
</reference>
<feature type="binding site" evidence="11">
    <location>
        <position position="284"/>
    </location>
    <ligand>
        <name>Mn(2+)</name>
        <dbReference type="ChEBI" id="CHEBI:29035"/>
    </ligand>
</feature>
<evidence type="ECO:0000256" key="12">
    <source>
        <dbReference type="SAM" id="Phobius"/>
    </source>
</evidence>
<dbReference type="CDD" id="cd16015">
    <property type="entry name" value="LTA_synthase"/>
    <property type="match status" value="1"/>
</dbReference>
<dbReference type="Pfam" id="PF00884">
    <property type="entry name" value="Sulfatase"/>
    <property type="match status" value="1"/>
</dbReference>
<dbReference type="Proteomes" id="UP000244338">
    <property type="component" value="Unassembled WGS sequence"/>
</dbReference>
<dbReference type="InterPro" id="IPR050448">
    <property type="entry name" value="OpgB/LTA_synthase_biosynth"/>
</dbReference>
<feature type="transmembrane region" description="Helical" evidence="12">
    <location>
        <begin position="162"/>
        <end position="180"/>
    </location>
</feature>
<dbReference type="GO" id="GO:0005886">
    <property type="term" value="C:plasma membrane"/>
    <property type="evidence" value="ECO:0007669"/>
    <property type="project" value="UniProtKB-SubCell"/>
</dbReference>
<dbReference type="InterPro" id="IPR000917">
    <property type="entry name" value="Sulfatase_N"/>
</dbReference>
<keyword evidence="7 8" id="KW-0472">Membrane</keyword>
<keyword evidence="10" id="KW-0479">Metal-binding</keyword>
<proteinExistence type="inferred from homology"/>
<feature type="binding site" evidence="11">
    <location>
        <position position="500"/>
    </location>
    <ligand>
        <name>Mn(2+)</name>
        <dbReference type="ChEBI" id="CHEBI:29035"/>
    </ligand>
</feature>
<feature type="active site" evidence="9">
    <location>
        <position position="326"/>
    </location>
</feature>
<dbReference type="Gene3D" id="3.30.1120.170">
    <property type="match status" value="1"/>
</dbReference>
<keyword evidence="5 12" id="KW-0812">Transmembrane</keyword>
<evidence type="ECO:0000256" key="9">
    <source>
        <dbReference type="PIRSR" id="PIRSR005091-1"/>
    </source>
</evidence>
<feature type="transmembrane region" description="Helical" evidence="12">
    <location>
        <begin position="107"/>
        <end position="123"/>
    </location>
</feature>
<dbReference type="PANTHER" id="PTHR47371">
    <property type="entry name" value="LIPOTEICHOIC ACID SYNTHASE"/>
    <property type="match status" value="1"/>
</dbReference>
<feature type="binding site" evidence="11">
    <location>
        <position position="499"/>
    </location>
    <ligand>
        <name>Mn(2+)</name>
        <dbReference type="ChEBI" id="CHEBI:29035"/>
    </ligand>
</feature>
<keyword evidence="10" id="KW-0464">Manganese</keyword>
<comment type="caution">
    <text evidence="14">The sequence shown here is derived from an EMBL/GenBank/DDBJ whole genome shotgun (WGS) entry which is preliminary data.</text>
</comment>
<evidence type="ECO:0000259" key="13">
    <source>
        <dbReference type="Pfam" id="PF00884"/>
    </source>
</evidence>
<protein>
    <submittedName>
        <fullName evidence="14">Lipoteichoic acid synthase LtaS Type IVb</fullName>
    </submittedName>
</protein>
<dbReference type="SUPFAM" id="SSF53649">
    <property type="entry name" value="Alkaline phosphatase-like"/>
    <property type="match status" value="1"/>
</dbReference>
<evidence type="ECO:0000256" key="6">
    <source>
        <dbReference type="ARBA" id="ARBA00022989"/>
    </source>
</evidence>
<evidence type="ECO:0000256" key="4">
    <source>
        <dbReference type="ARBA" id="ARBA00022475"/>
    </source>
</evidence>
<comment type="similarity">
    <text evidence="3 8">Belongs to the LTA synthase family.</text>
</comment>
<evidence type="ECO:0000313" key="15">
    <source>
        <dbReference type="Proteomes" id="UP000244338"/>
    </source>
</evidence>
<feature type="binding site" evidence="10">
    <location>
        <position position="439"/>
    </location>
    <ligand>
        <name>substrate</name>
    </ligand>
</feature>
<gene>
    <name evidence="14" type="ORF">BSOLF_1488</name>
</gene>
<dbReference type="InterPro" id="IPR012160">
    <property type="entry name" value="LtaS-like"/>
</dbReference>
<dbReference type="EMBL" id="PEBX01000074">
    <property type="protein sequence ID" value="PTQ55773.1"/>
    <property type="molecule type" value="Genomic_DNA"/>
</dbReference>
<dbReference type="PANTHER" id="PTHR47371:SF3">
    <property type="entry name" value="PHOSPHOGLYCEROL TRANSFERASE I"/>
    <property type="match status" value="1"/>
</dbReference>
<dbReference type="PIRSF" id="PIRSF005091">
    <property type="entry name" value="Mmb_sulf_HI1246"/>
    <property type="match status" value="1"/>
</dbReference>
<keyword evidence="6 12" id="KW-1133">Transmembrane helix</keyword>
<sequence length="633" mass="71264">MRVLIFLSLTAKMIYTSVVLSGSFTWSMFFMSIVTAIVLWGLAYSFGRRRHTWTLIGIDGIVSGILFADLLYFKYFSRPLSVYALLQTKNIGGLGASIESLWSWQEWVVWLDAPLIVGLLLFGRRLSSRTSSAPVTAKPFPGQGASRWLFPSHASLSRPFKMLVLSMLVIGFLFFLMRAFPFSEDLNVARSQGAFQDAPSPSELTKSSVAWLDNPREGVRLFGAIGHHVVDTLYYWKEDRLDVSEADREAIRTWFREHAEAGAFLPSAHHGEFQGMNLLLIQVESLQNFTIGRDVQGQALTPNLNRMLEHAYYFPAIYPQTIEGNSSDAELLTQTGLYPAAKGSSFYRFDDHTYPSLAKLLAEEGYDILAMHGDRASYWNRDRMFPTLGLHDFYDLSRLDADEMIGMGLSDRSLFRQLVDVLKERTSPFYAFVITLSTHMPFIIPEGSDSLSLDVEEGGAYAADYLKSVHYFDQTLRELLERLDEAGLLESTVIVLYGDHDGLLQKDSPSLEKALNLAEIDDETWLTMFQPIPLVIYHPSIEGKTFSTVGGQVDILPTIFELMGIPEERYNYFAMGKNLFSADGGYAVLPGGDYADRAWITPDGVTRALPEEVEGWLNLADLIHRADYFAENK</sequence>
<feature type="transmembrane region" description="Helical" evidence="12">
    <location>
        <begin position="26"/>
        <end position="46"/>
    </location>
</feature>
<evidence type="ECO:0000256" key="10">
    <source>
        <dbReference type="PIRSR" id="PIRSR005091-2"/>
    </source>
</evidence>
<feature type="domain" description="Sulfatase N-terminal" evidence="13">
    <location>
        <begin position="277"/>
        <end position="565"/>
    </location>
</feature>
<organism evidence="14 15">
    <name type="scientific">Candidatus Carbonibacillus altaicus</name>
    <dbReference type="NCBI Taxonomy" id="2163959"/>
    <lineage>
        <taxon>Bacteria</taxon>
        <taxon>Bacillati</taxon>
        <taxon>Bacillota</taxon>
        <taxon>Bacilli</taxon>
        <taxon>Bacillales</taxon>
        <taxon>Candidatus Carbonibacillus</taxon>
    </lineage>
</organism>
<evidence type="ECO:0000256" key="5">
    <source>
        <dbReference type="ARBA" id="ARBA00022692"/>
    </source>
</evidence>
<evidence type="ECO:0000256" key="11">
    <source>
        <dbReference type="PIRSR" id="PIRSR005091-3"/>
    </source>
</evidence>
<accession>A0A2R6XZD7</accession>
<evidence type="ECO:0000256" key="2">
    <source>
        <dbReference type="ARBA" id="ARBA00004936"/>
    </source>
</evidence>
<evidence type="ECO:0000256" key="8">
    <source>
        <dbReference type="PIRNR" id="PIRNR005091"/>
    </source>
</evidence>
<evidence type="ECO:0000256" key="3">
    <source>
        <dbReference type="ARBA" id="ARBA00009983"/>
    </source>
</evidence>
<dbReference type="GO" id="GO:0046872">
    <property type="term" value="F:metal ion binding"/>
    <property type="evidence" value="ECO:0007669"/>
    <property type="project" value="UniProtKB-KW"/>
</dbReference>
<dbReference type="AlphaFoldDB" id="A0A2R6XZD7"/>
<evidence type="ECO:0000256" key="7">
    <source>
        <dbReference type="ARBA" id="ARBA00023136"/>
    </source>
</evidence>
<evidence type="ECO:0000313" key="14">
    <source>
        <dbReference type="EMBL" id="PTQ55773.1"/>
    </source>
</evidence>
<comment type="pathway">
    <text evidence="2">Cell wall biogenesis; lipoteichoic acid biosynthesis.</text>
</comment>